<evidence type="ECO:0000256" key="6">
    <source>
        <dbReference type="SAM" id="Coils"/>
    </source>
</evidence>
<dbReference type="GO" id="GO:0005886">
    <property type="term" value="C:plasma membrane"/>
    <property type="evidence" value="ECO:0007669"/>
    <property type="project" value="UniProtKB-SubCell"/>
</dbReference>
<keyword evidence="6" id="KW-0175">Coiled coil</keyword>
<dbReference type="PANTHER" id="PTHR32309:SF13">
    <property type="entry name" value="FERRIC ENTEROBACTIN TRANSPORT PROTEIN FEPE"/>
    <property type="match status" value="1"/>
</dbReference>
<evidence type="ECO:0000256" key="3">
    <source>
        <dbReference type="ARBA" id="ARBA00022692"/>
    </source>
</evidence>
<dbReference type="Proteomes" id="UP000193827">
    <property type="component" value="Unassembled WGS sequence"/>
</dbReference>
<name>A0A1Y5SRY0_9RHOB</name>
<dbReference type="AlphaFoldDB" id="A0A1Y5SRY0"/>
<evidence type="ECO:0000256" key="7">
    <source>
        <dbReference type="SAM" id="Phobius"/>
    </source>
</evidence>
<feature type="transmembrane region" description="Helical" evidence="7">
    <location>
        <begin position="471"/>
        <end position="493"/>
    </location>
</feature>
<keyword evidence="4 7" id="KW-1133">Transmembrane helix</keyword>
<dbReference type="PANTHER" id="PTHR32309">
    <property type="entry name" value="TYROSINE-PROTEIN KINASE"/>
    <property type="match status" value="1"/>
</dbReference>
<keyword evidence="9" id="KW-0418">Kinase</keyword>
<dbReference type="InterPro" id="IPR003856">
    <property type="entry name" value="LPS_length_determ_N"/>
</dbReference>
<reference evidence="9 10" key="1">
    <citation type="submission" date="2017-03" db="EMBL/GenBank/DDBJ databases">
        <authorList>
            <person name="Afonso C.L."/>
            <person name="Miller P.J."/>
            <person name="Scott M.A."/>
            <person name="Spackman E."/>
            <person name="Goraichik I."/>
            <person name="Dimitrov K.M."/>
            <person name="Suarez D.L."/>
            <person name="Swayne D.E."/>
        </authorList>
    </citation>
    <scope>NUCLEOTIDE SEQUENCE [LARGE SCALE GENOMIC DNA]</scope>
    <source>
        <strain evidence="9 10">CECT 8287</strain>
    </source>
</reference>
<dbReference type="InterPro" id="IPR050445">
    <property type="entry name" value="Bact_polysacc_biosynth/exp"/>
</dbReference>
<dbReference type="RefSeq" id="WP_085892627.1">
    <property type="nucleotide sequence ID" value="NZ_FWFL01000005.1"/>
</dbReference>
<organism evidence="9 10">
    <name type="scientific">Roseovarius litorisediminis</name>
    <dbReference type="NCBI Taxonomy" id="1312363"/>
    <lineage>
        <taxon>Bacteria</taxon>
        <taxon>Pseudomonadati</taxon>
        <taxon>Pseudomonadota</taxon>
        <taxon>Alphaproteobacteria</taxon>
        <taxon>Rhodobacterales</taxon>
        <taxon>Roseobacteraceae</taxon>
        <taxon>Roseovarius</taxon>
    </lineage>
</organism>
<evidence type="ECO:0000256" key="5">
    <source>
        <dbReference type="ARBA" id="ARBA00023136"/>
    </source>
</evidence>
<keyword evidence="9" id="KW-0808">Transferase</keyword>
<sequence length="521" mass="58080">MSIDLKFYLAVFMRRLHYFLLVALAVAGVGLTIAYTLPPTYKANATLLVESAQIPGNLAESTVQVEAAEFLQIIRQRILTRAKLLEISRKFNVFPNALEMSADDIVEGMRRRISMSLPRRNDVASFVTVSFEASKGRLSAEVTNELVTLILEENLALRTAASGQTLAFFEREVARLNLELADRGDAILKFKMENKDALPDSLDFRRNSQKSLQERVLNIDRELLSLRDRKSRLQQLYDQTGRVAGSGNARMDPDVARLLELQDQLAYALTLYSEQNPKVKNLRIQIEAMENKIGKLTDSLSEENPGITAFDLQVLDINGQIDFLADQKKNVEQELANLAKSIDATPANAVQLGSLERDYENLRIQYNQATADLAKARTGDQIEAQSRGQRISVIEQAVVPNEPTDPNRKSIAFASIILALVSGFGFIALLEFFNRSVRRPVDLTKSLGIAPLVTIPYIFTSRQVLARRALILSALLVVTIMIPAGIYMLHLYVMPIDMMVDKVLTKSGLSDLLEKLGLKVG</sequence>
<evidence type="ECO:0000256" key="2">
    <source>
        <dbReference type="ARBA" id="ARBA00022475"/>
    </source>
</evidence>
<accession>A0A1Y5SRY0</accession>
<evidence type="ECO:0000259" key="8">
    <source>
        <dbReference type="Pfam" id="PF02706"/>
    </source>
</evidence>
<dbReference type="GO" id="GO:0004713">
    <property type="term" value="F:protein tyrosine kinase activity"/>
    <property type="evidence" value="ECO:0007669"/>
    <property type="project" value="TreeGrafter"/>
</dbReference>
<proteinExistence type="predicted"/>
<protein>
    <submittedName>
        <fullName evidence="9">Cryptic autophosphorylating protein tyrosine kinase Etk</fullName>
    </submittedName>
</protein>
<evidence type="ECO:0000256" key="4">
    <source>
        <dbReference type="ARBA" id="ARBA00022989"/>
    </source>
</evidence>
<keyword evidence="3 7" id="KW-0812">Transmembrane</keyword>
<dbReference type="OrthoDB" id="8114194at2"/>
<feature type="domain" description="Polysaccharide chain length determinant N-terminal" evidence="8">
    <location>
        <begin position="2"/>
        <end position="61"/>
    </location>
</feature>
<feature type="transmembrane region" description="Helical" evidence="7">
    <location>
        <begin position="411"/>
        <end position="430"/>
    </location>
</feature>
<feature type="coiled-coil region" evidence="6">
    <location>
        <begin position="279"/>
        <end position="379"/>
    </location>
</feature>
<dbReference type="EMBL" id="FWFL01000005">
    <property type="protein sequence ID" value="SLN46921.1"/>
    <property type="molecule type" value="Genomic_DNA"/>
</dbReference>
<comment type="subcellular location">
    <subcellularLocation>
        <location evidence="1">Cell membrane</location>
        <topology evidence="1">Multi-pass membrane protein</topology>
    </subcellularLocation>
</comment>
<keyword evidence="2" id="KW-1003">Cell membrane</keyword>
<gene>
    <name evidence="9" type="ORF">PEL8287_02435</name>
</gene>
<keyword evidence="5 7" id="KW-0472">Membrane</keyword>
<evidence type="ECO:0000256" key="1">
    <source>
        <dbReference type="ARBA" id="ARBA00004651"/>
    </source>
</evidence>
<evidence type="ECO:0000313" key="9">
    <source>
        <dbReference type="EMBL" id="SLN46921.1"/>
    </source>
</evidence>
<keyword evidence="10" id="KW-1185">Reference proteome</keyword>
<dbReference type="Pfam" id="PF02706">
    <property type="entry name" value="Wzz"/>
    <property type="match status" value="1"/>
</dbReference>
<evidence type="ECO:0000313" key="10">
    <source>
        <dbReference type="Proteomes" id="UP000193827"/>
    </source>
</evidence>